<dbReference type="Proteomes" id="UP001174997">
    <property type="component" value="Unassembled WGS sequence"/>
</dbReference>
<evidence type="ECO:0000313" key="1">
    <source>
        <dbReference type="EMBL" id="KAK0671435.1"/>
    </source>
</evidence>
<feature type="non-terminal residue" evidence="1">
    <location>
        <position position="297"/>
    </location>
</feature>
<comment type="caution">
    <text evidence="1">The sequence shown here is derived from an EMBL/GenBank/DDBJ whole genome shotgun (WGS) entry which is preliminary data.</text>
</comment>
<dbReference type="AlphaFoldDB" id="A0AA39ZI13"/>
<name>A0AA39ZI13_9PEZI</name>
<feature type="non-terminal residue" evidence="1">
    <location>
        <position position="1"/>
    </location>
</feature>
<reference evidence="1" key="1">
    <citation type="submission" date="2023-06" db="EMBL/GenBank/DDBJ databases">
        <title>Genome-scale phylogeny and comparative genomics of the fungal order Sordariales.</title>
        <authorList>
            <consortium name="Lawrence Berkeley National Laboratory"/>
            <person name="Hensen N."/>
            <person name="Bonometti L."/>
            <person name="Westerberg I."/>
            <person name="Brannstrom I.O."/>
            <person name="Guillou S."/>
            <person name="Cros-Aarteil S."/>
            <person name="Calhoun S."/>
            <person name="Haridas S."/>
            <person name="Kuo A."/>
            <person name="Mondo S."/>
            <person name="Pangilinan J."/>
            <person name="Riley R."/>
            <person name="Labutti K."/>
            <person name="Andreopoulos B."/>
            <person name="Lipzen A."/>
            <person name="Chen C."/>
            <person name="Yanf M."/>
            <person name="Daum C."/>
            <person name="Ng V."/>
            <person name="Clum A."/>
            <person name="Steindorff A."/>
            <person name="Ohm R."/>
            <person name="Martin F."/>
            <person name="Silar P."/>
            <person name="Natvig D."/>
            <person name="Lalanne C."/>
            <person name="Gautier V."/>
            <person name="Ament-Velasquez S.L."/>
            <person name="Kruys A."/>
            <person name="Hutchinson M.I."/>
            <person name="Powell A.J."/>
            <person name="Barry K."/>
            <person name="Miller A.N."/>
            <person name="Grigoriev I.V."/>
            <person name="Debuchy R."/>
            <person name="Gladieux P."/>
            <person name="Thoren M.H."/>
            <person name="Johannesson H."/>
        </authorList>
    </citation>
    <scope>NUCLEOTIDE SEQUENCE</scope>
    <source>
        <strain evidence="1">CBS 307.81</strain>
    </source>
</reference>
<dbReference type="EMBL" id="JAULSY010000021">
    <property type="protein sequence ID" value="KAK0671435.1"/>
    <property type="molecule type" value="Genomic_DNA"/>
</dbReference>
<accession>A0AA39ZI13</accession>
<gene>
    <name evidence="1" type="ORF">QBC41DRAFT_192042</name>
</gene>
<sequence>WFFARRYRKSQLFETDETSAGTSVLQSRPSQKAAYRPVTTVRGSSDTPLDFYLLDGTGDSEIISELQALGHLIKDHVENNYHVRSIRHDAPAIKETLRGFGLDERTQSQIATLSLDSRTRHVAIRWLLSRAIFFALDVHSAGGLSLLPPSIVEFVKALPLSGKSQNMNSPTARAFDAWRRLSVFLLHEKNQERTPLSPPSTITLQVETLQSALDRFLGCFVHEDKRARTDQIRNLEGVIRECVAFGYVLFSHPCNWRYVYTVEPRSSSADIVVMPGLERLSSRKGEPYDTPQVVVKP</sequence>
<evidence type="ECO:0000313" key="2">
    <source>
        <dbReference type="Proteomes" id="UP001174997"/>
    </source>
</evidence>
<organism evidence="1 2">
    <name type="scientific">Cercophora samala</name>
    <dbReference type="NCBI Taxonomy" id="330535"/>
    <lineage>
        <taxon>Eukaryota</taxon>
        <taxon>Fungi</taxon>
        <taxon>Dikarya</taxon>
        <taxon>Ascomycota</taxon>
        <taxon>Pezizomycotina</taxon>
        <taxon>Sordariomycetes</taxon>
        <taxon>Sordariomycetidae</taxon>
        <taxon>Sordariales</taxon>
        <taxon>Lasiosphaeriaceae</taxon>
        <taxon>Cercophora</taxon>
    </lineage>
</organism>
<protein>
    <submittedName>
        <fullName evidence="1">Uncharacterized protein</fullName>
    </submittedName>
</protein>
<keyword evidence="2" id="KW-1185">Reference proteome</keyword>
<proteinExistence type="predicted"/>